<sequence>MIELLVVLAVLGVLAGILLPVISATKNQAAKSDDVATIRGMAQAVILYNSVEGHLPGRFYRAVRIPSSISEGSRGNWFSTSMADQGFLPDDDDFFAPAVDYGIEESGHGYLLNNTIHSSPSNFFGRRSSDESKVSPPLNIYQIRSNQAADDVENEPLPQIWMITNLDGANYGSAATGGGKFSVGDEVKTPWGGRNYAFFDGHVEFIEEGAYPSRN</sequence>
<accession>A0A7X1AUV4</accession>
<name>A0A7X1AUV4_9BACT</name>
<organism evidence="1 2">
    <name type="scientific">Puniceicoccus vermicola</name>
    <dbReference type="NCBI Taxonomy" id="388746"/>
    <lineage>
        <taxon>Bacteria</taxon>
        <taxon>Pseudomonadati</taxon>
        <taxon>Verrucomicrobiota</taxon>
        <taxon>Opitutia</taxon>
        <taxon>Puniceicoccales</taxon>
        <taxon>Puniceicoccaceae</taxon>
        <taxon>Puniceicoccus</taxon>
    </lineage>
</organism>
<protein>
    <recommendedName>
        <fullName evidence="3">Type II secretion system protein</fullName>
    </recommendedName>
</protein>
<evidence type="ECO:0000313" key="2">
    <source>
        <dbReference type="Proteomes" id="UP000525652"/>
    </source>
</evidence>
<keyword evidence="2" id="KW-1185">Reference proteome</keyword>
<comment type="caution">
    <text evidence="1">The sequence shown here is derived from an EMBL/GenBank/DDBJ whole genome shotgun (WGS) entry which is preliminary data.</text>
</comment>
<dbReference type="Proteomes" id="UP000525652">
    <property type="component" value="Unassembled WGS sequence"/>
</dbReference>
<gene>
    <name evidence="1" type="ORF">H5P30_00730</name>
</gene>
<dbReference type="SUPFAM" id="SSF54523">
    <property type="entry name" value="Pili subunits"/>
    <property type="match status" value="1"/>
</dbReference>
<proteinExistence type="predicted"/>
<dbReference type="AlphaFoldDB" id="A0A7X1AUV4"/>
<evidence type="ECO:0000313" key="1">
    <source>
        <dbReference type="EMBL" id="MBC2600299.1"/>
    </source>
</evidence>
<dbReference type="EMBL" id="JACHVA010000009">
    <property type="protein sequence ID" value="MBC2600299.1"/>
    <property type="molecule type" value="Genomic_DNA"/>
</dbReference>
<dbReference type="InterPro" id="IPR045584">
    <property type="entry name" value="Pilin-like"/>
</dbReference>
<reference evidence="1 2" key="1">
    <citation type="submission" date="2020-07" db="EMBL/GenBank/DDBJ databases">
        <authorList>
            <person name="Feng X."/>
        </authorList>
    </citation>
    <scope>NUCLEOTIDE SEQUENCE [LARGE SCALE GENOMIC DNA]</scope>
    <source>
        <strain evidence="1 2">JCM14086</strain>
    </source>
</reference>
<evidence type="ECO:0008006" key="3">
    <source>
        <dbReference type="Google" id="ProtNLM"/>
    </source>
</evidence>
<dbReference type="Gene3D" id="3.30.700.10">
    <property type="entry name" value="Glycoprotein, Type 4 Pilin"/>
    <property type="match status" value="1"/>
</dbReference>